<evidence type="ECO:0000313" key="1">
    <source>
        <dbReference type="EnsemblPlants" id="OMERI02G27160.1"/>
    </source>
</evidence>
<evidence type="ECO:0000313" key="2">
    <source>
        <dbReference type="Proteomes" id="UP000008021"/>
    </source>
</evidence>
<keyword evidence="2" id="KW-1185">Reference proteome</keyword>
<dbReference type="Gramene" id="OMERI02G27160.1">
    <property type="protein sequence ID" value="OMERI02G27160.1"/>
    <property type="gene ID" value="OMERI02G27160"/>
</dbReference>
<organism evidence="1">
    <name type="scientific">Oryza meridionalis</name>
    <dbReference type="NCBI Taxonomy" id="40149"/>
    <lineage>
        <taxon>Eukaryota</taxon>
        <taxon>Viridiplantae</taxon>
        <taxon>Streptophyta</taxon>
        <taxon>Embryophyta</taxon>
        <taxon>Tracheophyta</taxon>
        <taxon>Spermatophyta</taxon>
        <taxon>Magnoliopsida</taxon>
        <taxon>Liliopsida</taxon>
        <taxon>Poales</taxon>
        <taxon>Poaceae</taxon>
        <taxon>BOP clade</taxon>
        <taxon>Oryzoideae</taxon>
        <taxon>Oryzeae</taxon>
        <taxon>Oryzinae</taxon>
        <taxon>Oryza</taxon>
    </lineage>
</organism>
<proteinExistence type="predicted"/>
<dbReference type="EnsemblPlants" id="OMERI02G27160.1">
    <property type="protein sequence ID" value="OMERI02G27160.1"/>
    <property type="gene ID" value="OMERI02G27160"/>
</dbReference>
<dbReference type="Proteomes" id="UP000008021">
    <property type="component" value="Chromosome 2"/>
</dbReference>
<dbReference type="AlphaFoldDB" id="A0A0E0CPU2"/>
<reference evidence="1" key="1">
    <citation type="submission" date="2015-04" db="UniProtKB">
        <authorList>
            <consortium name="EnsemblPlants"/>
        </authorList>
    </citation>
    <scope>IDENTIFICATION</scope>
</reference>
<reference evidence="1" key="2">
    <citation type="submission" date="2018-05" db="EMBL/GenBank/DDBJ databases">
        <title>OmerRS3 (Oryza meridionalis Reference Sequence Version 3).</title>
        <authorList>
            <person name="Zhang J."/>
            <person name="Kudrna D."/>
            <person name="Lee S."/>
            <person name="Talag J."/>
            <person name="Welchert J."/>
            <person name="Wing R.A."/>
        </authorList>
    </citation>
    <scope>NUCLEOTIDE SEQUENCE [LARGE SCALE GENOMIC DNA]</scope>
    <source>
        <strain evidence="1">cv. OR44</strain>
    </source>
</reference>
<dbReference type="HOGENOM" id="CLU_3072009_0_0_1"/>
<sequence>MALCDAPTSHAAAVAGEATIPRKEGKMAAAEEEEAADLAPDLIVVVIPSSPSS</sequence>
<protein>
    <submittedName>
        <fullName evidence="1">Uncharacterized protein</fullName>
    </submittedName>
</protein>
<name>A0A0E0CPU2_9ORYZ</name>
<accession>A0A0E0CPU2</accession>